<evidence type="ECO:0000256" key="6">
    <source>
        <dbReference type="ARBA" id="ARBA00022676"/>
    </source>
</evidence>
<evidence type="ECO:0000313" key="16">
    <source>
        <dbReference type="EMBL" id="GLB52884.1"/>
    </source>
</evidence>
<comment type="function">
    <text evidence="12">Catalyzes the conversion of uracil and 5-phospho-alpha-D-ribose 1-diphosphate (PRPP) to UMP and diphosphate.</text>
</comment>
<organism evidence="16 17">
    <name type="scientific">Neptunitalea chrysea</name>
    <dbReference type="NCBI Taxonomy" id="1647581"/>
    <lineage>
        <taxon>Bacteria</taxon>
        <taxon>Pseudomonadati</taxon>
        <taxon>Bacteroidota</taxon>
        <taxon>Flavobacteriia</taxon>
        <taxon>Flavobacteriales</taxon>
        <taxon>Flavobacteriaceae</taxon>
        <taxon>Neptunitalea</taxon>
    </lineage>
</organism>
<dbReference type="Gene3D" id="3.40.50.2020">
    <property type="match status" value="1"/>
</dbReference>
<evidence type="ECO:0000256" key="11">
    <source>
        <dbReference type="ARBA" id="ARBA00052919"/>
    </source>
</evidence>
<evidence type="ECO:0000259" key="15">
    <source>
        <dbReference type="Pfam" id="PF14681"/>
    </source>
</evidence>
<evidence type="ECO:0000256" key="8">
    <source>
        <dbReference type="ARBA" id="ARBA00022741"/>
    </source>
</evidence>
<evidence type="ECO:0000256" key="3">
    <source>
        <dbReference type="ARBA" id="ARBA00009516"/>
    </source>
</evidence>
<dbReference type="EMBL" id="BRVP01000012">
    <property type="protein sequence ID" value="GLB52884.1"/>
    <property type="molecule type" value="Genomic_DNA"/>
</dbReference>
<dbReference type="CDD" id="cd06223">
    <property type="entry name" value="PRTases_typeI"/>
    <property type="match status" value="1"/>
</dbReference>
<evidence type="ECO:0000256" key="4">
    <source>
        <dbReference type="ARBA" id="ARBA00011894"/>
    </source>
</evidence>
<evidence type="ECO:0000256" key="1">
    <source>
        <dbReference type="ARBA" id="ARBA00001946"/>
    </source>
</evidence>
<dbReference type="AlphaFoldDB" id="A0A9W6B5C9"/>
<dbReference type="PANTHER" id="PTHR11608">
    <property type="entry name" value="BIFUNCTIONAL PROTEIN PYRR"/>
    <property type="match status" value="1"/>
</dbReference>
<comment type="cofactor">
    <cofactor evidence="1">
        <name>Mg(2+)</name>
        <dbReference type="ChEBI" id="CHEBI:18420"/>
    </cofactor>
</comment>
<keyword evidence="6 16" id="KW-0328">Glycosyltransferase</keyword>
<evidence type="ECO:0000256" key="10">
    <source>
        <dbReference type="ARBA" id="ARBA00031082"/>
    </source>
</evidence>
<keyword evidence="17" id="KW-1185">Reference proteome</keyword>
<dbReference type="PANTHER" id="PTHR11608:SF0">
    <property type="entry name" value="BIFUNCTIONAL PROTEIN PYRR"/>
    <property type="match status" value="1"/>
</dbReference>
<evidence type="ECO:0000256" key="14">
    <source>
        <dbReference type="ARBA" id="ARBA00079807"/>
    </source>
</evidence>
<proteinExistence type="inferred from homology"/>
<comment type="caution">
    <text evidence="16">The sequence shown here is derived from an EMBL/GenBank/DDBJ whole genome shotgun (WGS) entry which is preliminary data.</text>
</comment>
<evidence type="ECO:0000256" key="7">
    <source>
        <dbReference type="ARBA" id="ARBA00022679"/>
    </source>
</evidence>
<dbReference type="NCBIfam" id="NF001097">
    <property type="entry name" value="PRK00129.1"/>
    <property type="match status" value="1"/>
</dbReference>
<evidence type="ECO:0000256" key="12">
    <source>
        <dbReference type="ARBA" id="ARBA00056901"/>
    </source>
</evidence>
<keyword evidence="8" id="KW-0547">Nucleotide-binding</keyword>
<feature type="domain" description="Phosphoribosyltransferase" evidence="15">
    <location>
        <begin position="11"/>
        <end position="215"/>
    </location>
</feature>
<dbReference type="EC" id="2.4.2.9" evidence="4"/>
<accession>A0A9W6B5C9</accession>
<comment type="pathway">
    <text evidence="2">Pyrimidine metabolism; UMP biosynthesis via salvage pathway; UMP from uracil: step 1/1.</text>
</comment>
<dbReference type="FunFam" id="3.40.50.2020:FF:000023">
    <property type="entry name" value="Probable uracil phosphoribosyltransferase"/>
    <property type="match status" value="1"/>
</dbReference>
<dbReference type="GO" id="GO:0004845">
    <property type="term" value="F:uracil phosphoribosyltransferase activity"/>
    <property type="evidence" value="ECO:0007669"/>
    <property type="project" value="UniProtKB-EC"/>
</dbReference>
<protein>
    <recommendedName>
        <fullName evidence="13">Uracil phosphoribosyltransferase</fullName>
        <ecNumber evidence="4">2.4.2.9</ecNumber>
    </recommendedName>
    <alternativeName>
        <fullName evidence="10">UMP pyrophosphorylase</fullName>
    </alternativeName>
    <alternativeName>
        <fullName evidence="14">UPRTase</fullName>
    </alternativeName>
</protein>
<evidence type="ECO:0000313" key="17">
    <source>
        <dbReference type="Proteomes" id="UP001143545"/>
    </source>
</evidence>
<evidence type="ECO:0000256" key="2">
    <source>
        <dbReference type="ARBA" id="ARBA00005180"/>
    </source>
</evidence>
<keyword evidence="9" id="KW-0342">GTP-binding</keyword>
<dbReference type="Pfam" id="PF14681">
    <property type="entry name" value="UPRTase"/>
    <property type="match status" value="1"/>
</dbReference>
<comment type="similarity">
    <text evidence="3">Belongs to the UPRTase family.</text>
</comment>
<evidence type="ECO:0000256" key="9">
    <source>
        <dbReference type="ARBA" id="ARBA00023134"/>
    </source>
</evidence>
<dbReference type="RefSeq" id="WP_281754444.1">
    <property type="nucleotide sequence ID" value="NZ_BRVP01000012.1"/>
</dbReference>
<evidence type="ECO:0000256" key="13">
    <source>
        <dbReference type="ARBA" id="ARBA00072146"/>
    </source>
</evidence>
<reference evidence="16" key="1">
    <citation type="submission" date="2022-07" db="EMBL/GenBank/DDBJ databases">
        <title>Taxonomy of Novel Oxalotrophic and Methylotrophic Bacteria.</title>
        <authorList>
            <person name="Sahin N."/>
            <person name="Tani A."/>
        </authorList>
    </citation>
    <scope>NUCLEOTIDE SEQUENCE</scope>
    <source>
        <strain evidence="16">AM327</strain>
    </source>
</reference>
<sequence>MKIHHLSSENSIVHKFINELRDVTIQNDRMRFRKNIHRIGEVLAYELSKTLKYTNKTIETPLAPYNASKISDDVVICSVLRAGLPLHEGILSFFDEAQNTFISAYRHHTNSENDFEIIVEYLASPSIEGKTLIIADPMLATGQSLVAVQKALEKMGTPKHIHIAAVIGATQGISFVENHFPENTDLWIAAIDPELNEKGYIVPGLGDAGDLAYGTKLQH</sequence>
<evidence type="ECO:0000256" key="5">
    <source>
        <dbReference type="ARBA" id="ARBA00022533"/>
    </source>
</evidence>
<gene>
    <name evidence="16" type="primary">upp</name>
    <name evidence="16" type="ORF">NBRC110019_19240</name>
</gene>
<dbReference type="Proteomes" id="UP001143545">
    <property type="component" value="Unassembled WGS sequence"/>
</dbReference>
<name>A0A9W6B5C9_9FLAO</name>
<dbReference type="InterPro" id="IPR050137">
    <property type="entry name" value="PyrR_bifunctional"/>
</dbReference>
<dbReference type="GO" id="GO:0005525">
    <property type="term" value="F:GTP binding"/>
    <property type="evidence" value="ECO:0007669"/>
    <property type="project" value="UniProtKB-KW"/>
</dbReference>
<keyword evidence="5" id="KW-0021">Allosteric enzyme</keyword>
<dbReference type="InterPro" id="IPR000836">
    <property type="entry name" value="PRTase_dom"/>
</dbReference>
<keyword evidence="7" id="KW-0808">Transferase</keyword>
<dbReference type="InterPro" id="IPR029057">
    <property type="entry name" value="PRTase-like"/>
</dbReference>
<comment type="catalytic activity">
    <reaction evidence="11">
        <text>UMP + diphosphate = 5-phospho-alpha-D-ribose 1-diphosphate + uracil</text>
        <dbReference type="Rhea" id="RHEA:13017"/>
        <dbReference type="ChEBI" id="CHEBI:17568"/>
        <dbReference type="ChEBI" id="CHEBI:33019"/>
        <dbReference type="ChEBI" id="CHEBI:57865"/>
        <dbReference type="ChEBI" id="CHEBI:58017"/>
        <dbReference type="EC" id="2.4.2.9"/>
    </reaction>
</comment>
<dbReference type="SUPFAM" id="SSF53271">
    <property type="entry name" value="PRTase-like"/>
    <property type="match status" value="1"/>
</dbReference>